<evidence type="ECO:0000256" key="3">
    <source>
        <dbReference type="ARBA" id="ARBA00011233"/>
    </source>
</evidence>
<accession>A0ABT1NUX9</accession>
<protein>
    <submittedName>
        <fullName evidence="6">Bifunctional 4-hydroxy-2-oxoglutarate aldolase/2-dehydro-3-deoxy-phosphogluconate aldolase</fullName>
    </submittedName>
</protein>
<name>A0ABT1NUX9_9MICC</name>
<dbReference type="PANTHER" id="PTHR30246">
    <property type="entry name" value="2-KETO-3-DEOXY-6-PHOSPHOGLUCONATE ALDOLASE"/>
    <property type="match status" value="1"/>
</dbReference>
<dbReference type="InterPro" id="IPR000887">
    <property type="entry name" value="Aldlse_KDPG_KHG"/>
</dbReference>
<comment type="similarity">
    <text evidence="2">Belongs to the KHG/KDPG aldolase family.</text>
</comment>
<dbReference type="InterPro" id="IPR031338">
    <property type="entry name" value="KDPG/KHG_AS_2"/>
</dbReference>
<dbReference type="Proteomes" id="UP001206924">
    <property type="component" value="Unassembled WGS sequence"/>
</dbReference>
<dbReference type="InterPro" id="IPR013785">
    <property type="entry name" value="Aldolase_TIM"/>
</dbReference>
<sequence>MTELTRSGLVAIIRGTDRDAAAAAALVLFEEGISCVEIALTTPGAFEAIEKIRRQLPDGAWVGAGTVLTAADAMDAAAAGAQFVVTPGVTESIPAAAGLGLPVLAGAFTATEAMDAMTRGASAVKLFPASAAGPGYLSALRGPLPSIPFIAVGGVGLADAPGFFRAGAVALGLGSPLVGDAATPAGNLASLRTRARQFIQVVIDEAAAR</sequence>
<organism evidence="6 7">
    <name type="scientific">Arthrobacter jinronghuae</name>
    <dbReference type="NCBI Taxonomy" id="2964609"/>
    <lineage>
        <taxon>Bacteria</taxon>
        <taxon>Bacillati</taxon>
        <taxon>Actinomycetota</taxon>
        <taxon>Actinomycetes</taxon>
        <taxon>Micrococcales</taxon>
        <taxon>Micrococcaceae</taxon>
        <taxon>Arthrobacter</taxon>
    </lineage>
</organism>
<dbReference type="NCBIfam" id="TIGR01182">
    <property type="entry name" value="eda"/>
    <property type="match status" value="1"/>
</dbReference>
<dbReference type="Pfam" id="PF01081">
    <property type="entry name" value="Aldolase"/>
    <property type="match status" value="1"/>
</dbReference>
<evidence type="ECO:0000256" key="1">
    <source>
        <dbReference type="ARBA" id="ARBA00004761"/>
    </source>
</evidence>
<evidence type="ECO:0000313" key="6">
    <source>
        <dbReference type="EMBL" id="MCQ1951535.1"/>
    </source>
</evidence>
<dbReference type="Gene3D" id="3.20.20.70">
    <property type="entry name" value="Aldolase class I"/>
    <property type="match status" value="1"/>
</dbReference>
<proteinExistence type="inferred from homology"/>
<dbReference type="RefSeq" id="WP_255866556.1">
    <property type="nucleotide sequence ID" value="NZ_CP104263.1"/>
</dbReference>
<comment type="pathway">
    <text evidence="1">Carbohydrate acid metabolism.</text>
</comment>
<dbReference type="CDD" id="cd00452">
    <property type="entry name" value="KDPG_aldolase"/>
    <property type="match status" value="1"/>
</dbReference>
<keyword evidence="4" id="KW-0456">Lyase</keyword>
<evidence type="ECO:0000256" key="5">
    <source>
        <dbReference type="ARBA" id="ARBA00023277"/>
    </source>
</evidence>
<dbReference type="PANTHER" id="PTHR30246:SF1">
    <property type="entry name" value="2-DEHYDRO-3-DEOXY-6-PHOSPHOGALACTONATE ALDOLASE-RELATED"/>
    <property type="match status" value="1"/>
</dbReference>
<evidence type="ECO:0000256" key="2">
    <source>
        <dbReference type="ARBA" id="ARBA00006906"/>
    </source>
</evidence>
<comment type="subunit">
    <text evidence="3">Homotrimer.</text>
</comment>
<keyword evidence="7" id="KW-1185">Reference proteome</keyword>
<dbReference type="PROSITE" id="PS00160">
    <property type="entry name" value="ALDOLASE_KDPG_KHG_2"/>
    <property type="match status" value="1"/>
</dbReference>
<evidence type="ECO:0000256" key="4">
    <source>
        <dbReference type="ARBA" id="ARBA00023239"/>
    </source>
</evidence>
<evidence type="ECO:0000313" key="7">
    <source>
        <dbReference type="Proteomes" id="UP001206924"/>
    </source>
</evidence>
<dbReference type="EMBL" id="JANFLP010000019">
    <property type="protein sequence ID" value="MCQ1951535.1"/>
    <property type="molecule type" value="Genomic_DNA"/>
</dbReference>
<keyword evidence="5" id="KW-0119">Carbohydrate metabolism</keyword>
<gene>
    <name evidence="6" type="ORF">NNX28_16570</name>
</gene>
<dbReference type="SUPFAM" id="SSF51569">
    <property type="entry name" value="Aldolase"/>
    <property type="match status" value="1"/>
</dbReference>
<comment type="caution">
    <text evidence="6">The sequence shown here is derived from an EMBL/GenBank/DDBJ whole genome shotgun (WGS) entry which is preliminary data.</text>
</comment>
<reference evidence="6 7" key="1">
    <citation type="submission" date="2022-07" db="EMBL/GenBank/DDBJ databases">
        <title>Novel species in genus Arthrobacter.</title>
        <authorList>
            <person name="Liu Y."/>
        </authorList>
    </citation>
    <scope>NUCLEOTIDE SEQUENCE [LARGE SCALE GENOMIC DNA]</scope>
    <source>
        <strain evidence="7">zg-Y859</strain>
    </source>
</reference>